<proteinExistence type="inferred from homology"/>
<dbReference type="NCBIfam" id="NF006719">
    <property type="entry name" value="PRK09257.1"/>
    <property type="match status" value="1"/>
</dbReference>
<evidence type="ECO:0000256" key="3">
    <source>
        <dbReference type="ARBA" id="ARBA00011738"/>
    </source>
</evidence>
<evidence type="ECO:0000256" key="5">
    <source>
        <dbReference type="ARBA" id="ARBA00022679"/>
    </source>
</evidence>
<dbReference type="GO" id="GO:0030170">
    <property type="term" value="F:pyridoxal phosphate binding"/>
    <property type="evidence" value="ECO:0007669"/>
    <property type="project" value="InterPro"/>
</dbReference>
<dbReference type="Gene3D" id="3.40.640.10">
    <property type="entry name" value="Type I PLP-dependent aspartate aminotransferase-like (Major domain)"/>
    <property type="match status" value="1"/>
</dbReference>
<dbReference type="PROSITE" id="PS00105">
    <property type="entry name" value="AA_TRANSFER_CLASS_1"/>
    <property type="match status" value="1"/>
</dbReference>
<dbReference type="InterPro" id="IPR000796">
    <property type="entry name" value="Asp_trans"/>
</dbReference>
<dbReference type="Proteomes" id="UP000321922">
    <property type="component" value="Unassembled WGS sequence"/>
</dbReference>
<dbReference type="EMBL" id="BJXJ01000004">
    <property type="protein sequence ID" value="GEM74478.1"/>
    <property type="molecule type" value="Genomic_DNA"/>
</dbReference>
<dbReference type="OrthoDB" id="9766445at2"/>
<dbReference type="GO" id="GO:0005829">
    <property type="term" value="C:cytosol"/>
    <property type="evidence" value="ECO:0007669"/>
    <property type="project" value="TreeGrafter"/>
</dbReference>
<dbReference type="FunFam" id="3.40.640.10:FF:000015">
    <property type="entry name" value="Aspartate aminotransferase"/>
    <property type="match status" value="1"/>
</dbReference>
<dbReference type="GO" id="GO:0042802">
    <property type="term" value="F:identical protein binding"/>
    <property type="evidence" value="ECO:0007669"/>
    <property type="project" value="TreeGrafter"/>
</dbReference>
<dbReference type="PANTHER" id="PTHR11879">
    <property type="entry name" value="ASPARTATE AMINOTRANSFERASE"/>
    <property type="match status" value="1"/>
</dbReference>
<dbReference type="InterPro" id="IPR015421">
    <property type="entry name" value="PyrdxlP-dep_Trfase_major"/>
</dbReference>
<comment type="cofactor">
    <cofactor evidence="1 7">
        <name>pyridoxal 5'-phosphate</name>
        <dbReference type="ChEBI" id="CHEBI:597326"/>
    </cofactor>
</comment>
<protein>
    <recommendedName>
        <fullName evidence="7">Aminotransferase</fullName>
        <ecNumber evidence="7">2.6.1.-</ecNumber>
    </recommendedName>
</protein>
<dbReference type="PANTHER" id="PTHR11879:SF22">
    <property type="entry name" value="ASPARTATE AMINOTRANSFERASE, MITOCHONDRIAL"/>
    <property type="match status" value="1"/>
</dbReference>
<dbReference type="CDD" id="cd00609">
    <property type="entry name" value="AAT_like"/>
    <property type="match status" value="1"/>
</dbReference>
<gene>
    <name evidence="9" type="ORF">VSA01S_05900</name>
</gene>
<evidence type="ECO:0000256" key="2">
    <source>
        <dbReference type="ARBA" id="ARBA00007441"/>
    </source>
</evidence>
<reference evidence="9 10" key="1">
    <citation type="submission" date="2019-07" db="EMBL/GenBank/DDBJ databases">
        <title>Whole genome shotgun sequence of Vibrio sagamiensis NBRC 104589.</title>
        <authorList>
            <person name="Hosoyama A."/>
            <person name="Uohara A."/>
            <person name="Ohji S."/>
            <person name="Ichikawa N."/>
        </authorList>
    </citation>
    <scope>NUCLEOTIDE SEQUENCE [LARGE SCALE GENOMIC DNA]</scope>
    <source>
        <strain evidence="9 10">NBRC 104589</strain>
    </source>
</reference>
<dbReference type="InterPro" id="IPR004839">
    <property type="entry name" value="Aminotransferase_I/II_large"/>
</dbReference>
<dbReference type="Pfam" id="PF00155">
    <property type="entry name" value="Aminotran_1_2"/>
    <property type="match status" value="1"/>
</dbReference>
<evidence type="ECO:0000256" key="7">
    <source>
        <dbReference type="RuleBase" id="RU000481"/>
    </source>
</evidence>
<dbReference type="AlphaFoldDB" id="A0A511QB46"/>
<dbReference type="FunFam" id="3.90.1150.10:FF:000001">
    <property type="entry name" value="Aspartate aminotransferase"/>
    <property type="match status" value="1"/>
</dbReference>
<sequence length="396" mass="43529">MFEKIVTAPADPILGLTEEFKKDTRNEKINLGVGIYKNEQGETPVLATVKKAEAILLDTEKTKSYLTIEGTAEYGLAVQKLLFGSDAEIVKSQRAKTAQAPGGTGALRIAGEFIKRQLGDVKVWISNPTWANHISVFKAAGLEVAQYSYYDAESKSKDFNAMLQDLQHASDGDILLLHGCCHNPTGIDPTVEEWEALAKLASEKQLLPLFDFAYQGFAKGVEKDAEGLRIFAQYNKEILVASSFSKNFGLYNERVGAFTLVAENQQVANTAFSQVKTIIRSIYSNPPAHGSAIVTHILNNADLRKEWENEVAAMRDRIHTMRELFVATLKAEGVTVDFSFIERQNGMFSFSGLSKQQVDRLKDEFAVYIVGSGRISVAGMTKSNMGPLCKAIAAVL</sequence>
<evidence type="ECO:0000313" key="10">
    <source>
        <dbReference type="Proteomes" id="UP000321922"/>
    </source>
</evidence>
<accession>A0A511QB46</accession>
<evidence type="ECO:0000256" key="1">
    <source>
        <dbReference type="ARBA" id="ARBA00001933"/>
    </source>
</evidence>
<comment type="caution">
    <text evidence="9">The sequence shown here is derived from an EMBL/GenBank/DDBJ whole genome shotgun (WGS) entry which is preliminary data.</text>
</comment>
<dbReference type="GO" id="GO:0033585">
    <property type="term" value="P:L-phenylalanine biosynthetic process from chorismate via phenylpyruvate"/>
    <property type="evidence" value="ECO:0007669"/>
    <property type="project" value="TreeGrafter"/>
</dbReference>
<organism evidence="9 10">
    <name type="scientific">Vibrio sagamiensis NBRC 104589</name>
    <dbReference type="NCBI Taxonomy" id="1219064"/>
    <lineage>
        <taxon>Bacteria</taxon>
        <taxon>Pseudomonadati</taxon>
        <taxon>Pseudomonadota</taxon>
        <taxon>Gammaproteobacteria</taxon>
        <taxon>Vibrionales</taxon>
        <taxon>Vibrionaceae</taxon>
        <taxon>Vibrio</taxon>
    </lineage>
</organism>
<dbReference type="EC" id="2.6.1.-" evidence="7"/>
<dbReference type="InterPro" id="IPR015422">
    <property type="entry name" value="PyrdxlP-dep_Trfase_small"/>
</dbReference>
<dbReference type="RefSeq" id="WP_039980327.1">
    <property type="nucleotide sequence ID" value="NZ_BAOJ01000031.1"/>
</dbReference>
<evidence type="ECO:0000256" key="6">
    <source>
        <dbReference type="ARBA" id="ARBA00022898"/>
    </source>
</evidence>
<dbReference type="GO" id="GO:0004838">
    <property type="term" value="F:L-tyrosine-2-oxoglutarate transaminase activity"/>
    <property type="evidence" value="ECO:0007669"/>
    <property type="project" value="TreeGrafter"/>
</dbReference>
<dbReference type="InterPro" id="IPR004838">
    <property type="entry name" value="NHTrfase_class1_PyrdxlP-BS"/>
</dbReference>
<feature type="domain" description="Aminotransferase class I/classII large" evidence="8">
    <location>
        <begin position="27"/>
        <end position="392"/>
    </location>
</feature>
<dbReference type="GO" id="GO:0004069">
    <property type="term" value="F:L-aspartate:2-oxoglutarate aminotransferase activity"/>
    <property type="evidence" value="ECO:0007669"/>
    <property type="project" value="TreeGrafter"/>
</dbReference>
<dbReference type="InterPro" id="IPR015424">
    <property type="entry name" value="PyrdxlP-dep_Trfase"/>
</dbReference>
<dbReference type="PRINTS" id="PR00799">
    <property type="entry name" value="TRANSAMINASE"/>
</dbReference>
<comment type="similarity">
    <text evidence="2 7">Belongs to the class-I pyridoxal-phosphate-dependent aminotransferase family.</text>
</comment>
<keyword evidence="5 7" id="KW-0808">Transferase</keyword>
<name>A0A511QB46_9VIBR</name>
<evidence type="ECO:0000313" key="9">
    <source>
        <dbReference type="EMBL" id="GEM74478.1"/>
    </source>
</evidence>
<evidence type="ECO:0000256" key="4">
    <source>
        <dbReference type="ARBA" id="ARBA00022576"/>
    </source>
</evidence>
<keyword evidence="10" id="KW-1185">Reference proteome</keyword>
<keyword evidence="4 7" id="KW-0032">Aminotransferase</keyword>
<dbReference type="SUPFAM" id="SSF53383">
    <property type="entry name" value="PLP-dependent transferases"/>
    <property type="match status" value="1"/>
</dbReference>
<keyword evidence="6" id="KW-0663">Pyridoxal phosphate</keyword>
<evidence type="ECO:0000259" key="8">
    <source>
        <dbReference type="Pfam" id="PF00155"/>
    </source>
</evidence>
<comment type="subunit">
    <text evidence="3">Homodimer.</text>
</comment>
<dbReference type="Gene3D" id="3.90.1150.10">
    <property type="entry name" value="Aspartate Aminotransferase, domain 1"/>
    <property type="match status" value="1"/>
</dbReference>